<evidence type="ECO:0000313" key="1">
    <source>
        <dbReference type="EMBL" id="CCA79389.1"/>
    </source>
</evidence>
<organism evidence="1">
    <name type="scientific">blood disease bacterium R229</name>
    <dbReference type="NCBI Taxonomy" id="741978"/>
    <lineage>
        <taxon>Bacteria</taxon>
        <taxon>Pseudomonadati</taxon>
        <taxon>Pseudomonadota</taxon>
        <taxon>Betaproteobacteria</taxon>
        <taxon>Burkholderiales</taxon>
        <taxon>Burkholderiaceae</taxon>
        <taxon>Ralstonia</taxon>
        <taxon>Ralstonia solanacearum species complex</taxon>
    </lineage>
</organism>
<proteinExistence type="predicted"/>
<dbReference type="EMBL" id="FR854061">
    <property type="protein sequence ID" value="CCA79389.1"/>
    <property type="molecule type" value="Genomic_DNA"/>
</dbReference>
<reference evidence="1" key="2">
    <citation type="submission" date="2011-04" db="EMBL/GenBank/DDBJ databases">
        <authorList>
            <person name="Genoscope - CEA"/>
        </authorList>
    </citation>
    <scope>NUCLEOTIDE SEQUENCE</scope>
    <source>
        <strain evidence="1">R229</strain>
    </source>
</reference>
<reference evidence="1" key="1">
    <citation type="journal article" date="2011" name="PLoS ONE">
        <title>Ralstonia syzygii, the Blood Disease Bacterium and some Asian R. solanacearum strains form a single genomic species despite divergent lifestyles.</title>
        <authorList>
            <person name="Remenant B."/>
            <person name="de Cambiaire J.C."/>
            <person name="Cellier G."/>
            <person name="Jacobs J.M."/>
            <person name="Mangenot S."/>
            <person name="Barbe V."/>
            <person name="Lajus A."/>
            <person name="Vallenet D."/>
            <person name="Medigue C."/>
            <person name="Fegan M."/>
            <person name="Allen C."/>
            <person name="Prior P."/>
        </authorList>
    </citation>
    <scope>NUCLEOTIDE SEQUENCE</scope>
    <source>
        <strain evidence="1">R229</strain>
    </source>
</reference>
<sequence>MSAATPLHQVLPAAAIAQLQRAAQTPINRGDPLARAVAIEQAIQRIKREYPDYFKE</sequence>
<accession>G2ZK26</accession>
<name>G2ZK26_9RALS</name>
<dbReference type="AlphaFoldDB" id="G2ZK26"/>
<gene>
    <name evidence="1" type="ORF">BDB_50101</name>
</gene>
<protein>
    <submittedName>
        <fullName evidence="1">Phage protein p39</fullName>
    </submittedName>
</protein>